<comment type="caution">
    <text evidence="2">The sequence shown here is derived from an EMBL/GenBank/DDBJ whole genome shotgun (WGS) entry which is preliminary data.</text>
</comment>
<protein>
    <submittedName>
        <fullName evidence="2">Dual specificity phosphatase DUPD1</fullName>
    </submittedName>
</protein>
<accession>A0A8X6J5G1</accession>
<gene>
    <name evidence="2" type="primary">dupd1</name>
    <name evidence="2" type="ORF">TNCT_30671</name>
</gene>
<reference evidence="2" key="1">
    <citation type="submission" date="2020-07" db="EMBL/GenBank/DDBJ databases">
        <title>Multicomponent nature underlies the extraordinary mechanical properties of spider dragline silk.</title>
        <authorList>
            <person name="Kono N."/>
            <person name="Nakamura H."/>
            <person name="Mori M."/>
            <person name="Yoshida Y."/>
            <person name="Ohtoshi R."/>
            <person name="Malay A.D."/>
            <person name="Moran D.A.P."/>
            <person name="Tomita M."/>
            <person name="Numata K."/>
            <person name="Arakawa K."/>
        </authorList>
    </citation>
    <scope>NUCLEOTIDE SEQUENCE</scope>
</reference>
<organism evidence="2 3">
    <name type="scientific">Trichonephila clavata</name>
    <name type="common">Joro spider</name>
    <name type="synonym">Nephila clavata</name>
    <dbReference type="NCBI Taxonomy" id="2740835"/>
    <lineage>
        <taxon>Eukaryota</taxon>
        <taxon>Metazoa</taxon>
        <taxon>Ecdysozoa</taxon>
        <taxon>Arthropoda</taxon>
        <taxon>Chelicerata</taxon>
        <taxon>Arachnida</taxon>
        <taxon>Araneae</taxon>
        <taxon>Araneomorphae</taxon>
        <taxon>Entelegynae</taxon>
        <taxon>Araneoidea</taxon>
        <taxon>Nephilidae</taxon>
        <taxon>Trichonephila</taxon>
    </lineage>
</organism>
<dbReference type="PANTHER" id="PTHR45682">
    <property type="entry name" value="AGAP008228-PA"/>
    <property type="match status" value="1"/>
</dbReference>
<dbReference type="Proteomes" id="UP000887116">
    <property type="component" value="Unassembled WGS sequence"/>
</dbReference>
<dbReference type="EMBL" id="BMAO01018099">
    <property type="protein sequence ID" value="GFR20955.1"/>
    <property type="molecule type" value="Genomic_DNA"/>
</dbReference>
<sequence>MEPFTDIRASRNISTFVDWDFSAIRTSCRLRGIKFQIVLGNCKKCFTDFHDKCSTLMPRPYIYKTPVFTVNGNLHQMNVEAIDKATFPIFQYFRSTCDYIDKSLSSSEEANVAVISRQGRSRSVAIVLAYLMFKRNLTLREAVRQIKQKRAIRLNLGFLIQLVQFDRKVHRERKKPVTVRMKNVFEIRKKDSSESFWFRENKQLRNLQNLMYFGRQIFTSRSETWLKYQRISPFSAFCTRSSFLYRY</sequence>
<name>A0A8X6J5G1_TRICU</name>
<proteinExistence type="predicted"/>
<dbReference type="GO" id="GO:0008138">
    <property type="term" value="F:protein tyrosine/serine/threonine phosphatase activity"/>
    <property type="evidence" value="ECO:0007669"/>
    <property type="project" value="InterPro"/>
</dbReference>
<dbReference type="SUPFAM" id="SSF52799">
    <property type="entry name" value="(Phosphotyrosine protein) phosphatases II"/>
    <property type="match status" value="1"/>
</dbReference>
<dbReference type="InterPro" id="IPR029021">
    <property type="entry name" value="Prot-tyrosine_phosphatase-like"/>
</dbReference>
<dbReference type="SMART" id="SM00195">
    <property type="entry name" value="DSPc"/>
    <property type="match status" value="1"/>
</dbReference>
<dbReference type="GO" id="GO:0005737">
    <property type="term" value="C:cytoplasm"/>
    <property type="evidence" value="ECO:0007669"/>
    <property type="project" value="TreeGrafter"/>
</dbReference>
<feature type="domain" description="Tyrosine-protein phosphatase" evidence="1">
    <location>
        <begin position="52"/>
        <end position="168"/>
    </location>
</feature>
<dbReference type="OrthoDB" id="6422366at2759"/>
<dbReference type="InterPro" id="IPR020405">
    <property type="entry name" value="Atypical_DUSP_subfamA"/>
</dbReference>
<keyword evidence="3" id="KW-1185">Reference proteome</keyword>
<dbReference type="InterPro" id="IPR020422">
    <property type="entry name" value="TYR_PHOSPHATASE_DUAL_dom"/>
</dbReference>
<dbReference type="Gene3D" id="3.90.190.10">
    <property type="entry name" value="Protein tyrosine phosphatase superfamily"/>
    <property type="match status" value="1"/>
</dbReference>
<dbReference type="Pfam" id="PF00782">
    <property type="entry name" value="DSPc"/>
    <property type="match status" value="1"/>
</dbReference>
<dbReference type="PANTHER" id="PTHR45682:SF1">
    <property type="entry name" value="DUAL SPECIFICITY PROTEIN PHOSPHATASE 3"/>
    <property type="match status" value="1"/>
</dbReference>
<evidence type="ECO:0000313" key="3">
    <source>
        <dbReference type="Proteomes" id="UP000887116"/>
    </source>
</evidence>
<evidence type="ECO:0000259" key="1">
    <source>
        <dbReference type="SMART" id="SM00195"/>
    </source>
</evidence>
<evidence type="ECO:0000313" key="2">
    <source>
        <dbReference type="EMBL" id="GFR20955.1"/>
    </source>
</evidence>
<dbReference type="InterPro" id="IPR000340">
    <property type="entry name" value="Dual-sp_phosphatase_cat-dom"/>
</dbReference>
<dbReference type="GO" id="GO:0033549">
    <property type="term" value="F:MAP kinase phosphatase activity"/>
    <property type="evidence" value="ECO:0007669"/>
    <property type="project" value="TreeGrafter"/>
</dbReference>
<dbReference type="AlphaFoldDB" id="A0A8X6J5G1"/>
<dbReference type="GO" id="GO:0043409">
    <property type="term" value="P:negative regulation of MAPK cascade"/>
    <property type="evidence" value="ECO:0007669"/>
    <property type="project" value="TreeGrafter"/>
</dbReference>